<evidence type="ECO:0000256" key="1">
    <source>
        <dbReference type="SAM" id="MobiDB-lite"/>
    </source>
</evidence>
<dbReference type="InterPro" id="IPR020999">
    <property type="entry name" value="Chitin_synth_reg_RCR"/>
</dbReference>
<gene>
    <name evidence="3" type="ORF">SETTUDRAFT_160108</name>
</gene>
<keyword evidence="2" id="KW-1133">Transmembrane helix</keyword>
<protein>
    <submittedName>
        <fullName evidence="3">Uncharacterized protein</fullName>
    </submittedName>
</protein>
<dbReference type="EMBL" id="KB908526">
    <property type="protein sequence ID" value="EOA88934.1"/>
    <property type="molecule type" value="Genomic_DNA"/>
</dbReference>
<keyword evidence="2" id="KW-0812">Transmembrane</keyword>
<keyword evidence="2" id="KW-0472">Membrane</keyword>
<name>R0KI83_EXST2</name>
<feature type="compositionally biased region" description="Low complexity" evidence="1">
    <location>
        <begin position="137"/>
        <end position="150"/>
    </location>
</feature>
<dbReference type="AlphaFoldDB" id="R0KI83"/>
<feature type="region of interest" description="Disordered" evidence="1">
    <location>
        <begin position="97"/>
        <end position="214"/>
    </location>
</feature>
<dbReference type="Proteomes" id="UP000016935">
    <property type="component" value="Unassembled WGS sequence"/>
</dbReference>
<accession>R0KI83</accession>
<feature type="compositionally biased region" description="Low complexity" evidence="1">
    <location>
        <begin position="172"/>
        <end position="189"/>
    </location>
</feature>
<organism evidence="3 4">
    <name type="scientific">Exserohilum turcicum (strain 28A)</name>
    <name type="common">Northern leaf blight fungus</name>
    <name type="synonym">Setosphaeria turcica</name>
    <dbReference type="NCBI Taxonomy" id="671987"/>
    <lineage>
        <taxon>Eukaryota</taxon>
        <taxon>Fungi</taxon>
        <taxon>Dikarya</taxon>
        <taxon>Ascomycota</taxon>
        <taxon>Pezizomycotina</taxon>
        <taxon>Dothideomycetes</taxon>
        <taxon>Pleosporomycetidae</taxon>
        <taxon>Pleosporales</taxon>
        <taxon>Pleosporineae</taxon>
        <taxon>Pleosporaceae</taxon>
        <taxon>Exserohilum</taxon>
    </lineage>
</organism>
<reference evidence="3 4" key="1">
    <citation type="journal article" date="2012" name="PLoS Pathog.">
        <title>Diverse lifestyles and strategies of plant pathogenesis encoded in the genomes of eighteen Dothideomycetes fungi.</title>
        <authorList>
            <person name="Ohm R.A."/>
            <person name="Feau N."/>
            <person name="Henrissat B."/>
            <person name="Schoch C.L."/>
            <person name="Horwitz B.A."/>
            <person name="Barry K.W."/>
            <person name="Condon B.J."/>
            <person name="Copeland A.C."/>
            <person name="Dhillon B."/>
            <person name="Glaser F."/>
            <person name="Hesse C.N."/>
            <person name="Kosti I."/>
            <person name="LaButti K."/>
            <person name="Lindquist E.A."/>
            <person name="Lucas S."/>
            <person name="Salamov A.A."/>
            <person name="Bradshaw R.E."/>
            <person name="Ciuffetti L."/>
            <person name="Hamelin R.C."/>
            <person name="Kema G.H.J."/>
            <person name="Lawrence C."/>
            <person name="Scott J.A."/>
            <person name="Spatafora J.W."/>
            <person name="Turgeon B.G."/>
            <person name="de Wit P.J.G.M."/>
            <person name="Zhong S."/>
            <person name="Goodwin S.B."/>
            <person name="Grigoriev I.V."/>
        </authorList>
    </citation>
    <scope>NUCLEOTIDE SEQUENCE [LARGE SCALE GENOMIC DNA]</scope>
    <source>
        <strain evidence="4">28A</strain>
    </source>
</reference>
<dbReference type="Pfam" id="PF12273">
    <property type="entry name" value="RCR"/>
    <property type="match status" value="1"/>
</dbReference>
<dbReference type="HOGENOM" id="CLU_075861_0_0_1"/>
<evidence type="ECO:0000313" key="3">
    <source>
        <dbReference type="EMBL" id="EOA88934.1"/>
    </source>
</evidence>
<dbReference type="RefSeq" id="XP_008023567.1">
    <property type="nucleotide sequence ID" value="XM_008025376.1"/>
</dbReference>
<evidence type="ECO:0000256" key="2">
    <source>
        <dbReference type="SAM" id="Phobius"/>
    </source>
</evidence>
<dbReference type="GeneID" id="19398011"/>
<proteinExistence type="predicted"/>
<feature type="transmembrane region" description="Helical" evidence="2">
    <location>
        <begin position="32"/>
        <end position="52"/>
    </location>
</feature>
<evidence type="ECO:0000313" key="4">
    <source>
        <dbReference type="Proteomes" id="UP000016935"/>
    </source>
</evidence>
<dbReference type="eggNOG" id="ENOG502SWNK">
    <property type="taxonomic scope" value="Eukaryota"/>
</dbReference>
<reference evidence="3 4" key="2">
    <citation type="journal article" date="2013" name="PLoS Genet.">
        <title>Comparative genome structure, secondary metabolite, and effector coding capacity across Cochliobolus pathogens.</title>
        <authorList>
            <person name="Condon B.J."/>
            <person name="Leng Y."/>
            <person name="Wu D."/>
            <person name="Bushley K.E."/>
            <person name="Ohm R.A."/>
            <person name="Otillar R."/>
            <person name="Martin J."/>
            <person name="Schackwitz W."/>
            <person name="Grimwood J."/>
            <person name="MohdZainudin N."/>
            <person name="Xue C."/>
            <person name="Wang R."/>
            <person name="Manning V.A."/>
            <person name="Dhillon B."/>
            <person name="Tu Z.J."/>
            <person name="Steffenson B.J."/>
            <person name="Salamov A."/>
            <person name="Sun H."/>
            <person name="Lowry S."/>
            <person name="LaButti K."/>
            <person name="Han J."/>
            <person name="Copeland A."/>
            <person name="Lindquist E."/>
            <person name="Barry K."/>
            <person name="Schmutz J."/>
            <person name="Baker S.E."/>
            <person name="Ciuffetti L.M."/>
            <person name="Grigoriev I.V."/>
            <person name="Zhong S."/>
            <person name="Turgeon B.G."/>
        </authorList>
    </citation>
    <scope>NUCLEOTIDE SEQUENCE [LARGE SCALE GENOMIC DNA]</scope>
    <source>
        <strain evidence="4">28A</strain>
    </source>
</reference>
<sequence>MTLSKRYYCVEAIDGETECFVNDGFWYTEKGIIIKWIILAVFFFIFFGWFVGGRIHAKRRLRKGLPLLSYHRFLVSYQERRRFGQVPQNHFTFYQTQNPYAPPNGGANAPYTQRQDGAWSEPPPLYQNNDAPPQYFAPAGPAKTGATPGASSAPDAMEMGQYSAGAPPPAQAGPQQSGVVGSEQQSESGHVPTQPLPPRPAQAKIMGVFGRFRR</sequence>
<dbReference type="OrthoDB" id="5400539at2759"/>
<keyword evidence="4" id="KW-1185">Reference proteome</keyword>